<dbReference type="InterPro" id="IPR020615">
    <property type="entry name" value="Thiolase_acyl_enz_int_AS"/>
</dbReference>
<dbReference type="InterPro" id="IPR020617">
    <property type="entry name" value="Thiolase_C"/>
</dbReference>
<dbReference type="PANTHER" id="PTHR18919">
    <property type="entry name" value="ACETYL-COA C-ACYLTRANSFERASE"/>
    <property type="match status" value="1"/>
</dbReference>
<evidence type="ECO:0000259" key="6">
    <source>
        <dbReference type="Pfam" id="PF00108"/>
    </source>
</evidence>
<dbReference type="SUPFAM" id="SSF53901">
    <property type="entry name" value="Thiolase-like"/>
    <property type="match status" value="2"/>
</dbReference>
<dbReference type="InterPro" id="IPR020613">
    <property type="entry name" value="Thiolase_CS"/>
</dbReference>
<evidence type="ECO:0000259" key="7">
    <source>
        <dbReference type="Pfam" id="PF02803"/>
    </source>
</evidence>
<dbReference type="AlphaFoldDB" id="A0A7C4LME6"/>
<evidence type="ECO:0000313" key="8">
    <source>
        <dbReference type="EMBL" id="HGT40722.1"/>
    </source>
</evidence>
<dbReference type="InterPro" id="IPR002155">
    <property type="entry name" value="Thiolase"/>
</dbReference>
<dbReference type="EC" id="2.3.1.16" evidence="8"/>
<accession>A0A7C4LME6</accession>
<keyword evidence="3 5" id="KW-0012">Acyltransferase</keyword>
<dbReference type="EMBL" id="DSVQ01000018">
    <property type="protein sequence ID" value="HGT40722.1"/>
    <property type="molecule type" value="Genomic_DNA"/>
</dbReference>
<dbReference type="InterPro" id="IPR020610">
    <property type="entry name" value="Thiolase_AS"/>
</dbReference>
<protein>
    <submittedName>
        <fullName evidence="8">Acetyl-CoA C-acyltransferase</fullName>
        <ecNumber evidence="8">2.3.1.16</ecNumber>
    </submittedName>
</protein>
<feature type="active site" description="Proton acceptor" evidence="4">
    <location>
        <position position="376"/>
    </location>
</feature>
<comment type="caution">
    <text evidence="8">The sequence shown here is derived from an EMBL/GenBank/DDBJ whole genome shotgun (WGS) entry which is preliminary data.</text>
</comment>
<dbReference type="InterPro" id="IPR016039">
    <property type="entry name" value="Thiolase-like"/>
</dbReference>
<dbReference type="PIRSF" id="PIRSF000429">
    <property type="entry name" value="Ac-CoA_Ac_transf"/>
    <property type="match status" value="1"/>
</dbReference>
<name>A0A7C4LME6_9PLAN</name>
<dbReference type="Gene3D" id="3.40.47.10">
    <property type="match status" value="2"/>
</dbReference>
<sequence length="393" mass="39978">MSEALILSACRTPIGKFRGVLSSLPATELGALVVREAVARAAVEPATIDEVILGQVLTAGVGQAPARQAALRAGLPAAVAALTINKVCGSGLKAVMLAAQAVRGGDAQLVVAGGMESMSQAVYALPREGPHLGDRTLVDTLLHDGLTCALSRRGMGDLAEAVAERYGISREEQDAYALVSHQRAVAAQDAGAFVAEIVPVTVPGRKSAGPIAADEGPRREASREGLAALKPAFCATGTVTAGNASMISDGAAAVVVGSSAAVERLGARPLARIRAAVTVGGAPEDLFTAPIEAVRQVVRRGGLSLDAIDLFEVNEAFAVQMLACLRPLGVGLDRVNIHGGAIALGHPIGASGARVLVTLLHALERHRKLYGVAALCLGGGNAVAMLVERVPVL</sequence>
<dbReference type="GO" id="GO:0003988">
    <property type="term" value="F:acetyl-CoA C-acyltransferase activity"/>
    <property type="evidence" value="ECO:0007669"/>
    <property type="project" value="UniProtKB-EC"/>
</dbReference>
<evidence type="ECO:0000256" key="3">
    <source>
        <dbReference type="ARBA" id="ARBA00023315"/>
    </source>
</evidence>
<dbReference type="PROSITE" id="PS00098">
    <property type="entry name" value="THIOLASE_1"/>
    <property type="match status" value="1"/>
</dbReference>
<comment type="similarity">
    <text evidence="1 5">Belongs to the thiolase-like superfamily. Thiolase family.</text>
</comment>
<evidence type="ECO:0000256" key="2">
    <source>
        <dbReference type="ARBA" id="ARBA00022679"/>
    </source>
</evidence>
<feature type="active site" description="Proton acceptor" evidence="4">
    <location>
        <position position="346"/>
    </location>
</feature>
<organism evidence="8">
    <name type="scientific">Schlesneria paludicola</name>
    <dbReference type="NCBI Taxonomy" id="360056"/>
    <lineage>
        <taxon>Bacteria</taxon>
        <taxon>Pseudomonadati</taxon>
        <taxon>Planctomycetota</taxon>
        <taxon>Planctomycetia</taxon>
        <taxon>Planctomycetales</taxon>
        <taxon>Planctomycetaceae</taxon>
        <taxon>Schlesneria</taxon>
    </lineage>
</organism>
<evidence type="ECO:0000256" key="4">
    <source>
        <dbReference type="PIRSR" id="PIRSR000429-1"/>
    </source>
</evidence>
<dbReference type="InterPro" id="IPR020616">
    <property type="entry name" value="Thiolase_N"/>
</dbReference>
<dbReference type="Pfam" id="PF02803">
    <property type="entry name" value="Thiolase_C"/>
    <property type="match status" value="1"/>
</dbReference>
<dbReference type="PROSITE" id="PS00737">
    <property type="entry name" value="THIOLASE_2"/>
    <property type="match status" value="1"/>
</dbReference>
<feature type="active site" description="Acyl-thioester intermediate" evidence="4">
    <location>
        <position position="88"/>
    </location>
</feature>
<feature type="domain" description="Thiolase N-terminal" evidence="6">
    <location>
        <begin position="5"/>
        <end position="258"/>
    </location>
</feature>
<dbReference type="CDD" id="cd00751">
    <property type="entry name" value="thiolase"/>
    <property type="match status" value="1"/>
</dbReference>
<feature type="domain" description="Thiolase C-terminal" evidence="7">
    <location>
        <begin position="268"/>
        <end position="389"/>
    </location>
</feature>
<dbReference type="Pfam" id="PF00108">
    <property type="entry name" value="Thiolase_N"/>
    <property type="match status" value="1"/>
</dbReference>
<proteinExistence type="inferred from homology"/>
<dbReference type="NCBIfam" id="TIGR01930">
    <property type="entry name" value="AcCoA-C-Actrans"/>
    <property type="match status" value="1"/>
</dbReference>
<dbReference type="PANTHER" id="PTHR18919:SF107">
    <property type="entry name" value="ACETYL-COA ACETYLTRANSFERASE, CYTOSOLIC"/>
    <property type="match status" value="1"/>
</dbReference>
<reference evidence="8" key="1">
    <citation type="journal article" date="2020" name="mSystems">
        <title>Genome- and Community-Level Interaction Insights into Carbon Utilization and Element Cycling Functions of Hydrothermarchaeota in Hydrothermal Sediment.</title>
        <authorList>
            <person name="Zhou Z."/>
            <person name="Liu Y."/>
            <person name="Xu W."/>
            <person name="Pan J."/>
            <person name="Luo Z.H."/>
            <person name="Li M."/>
        </authorList>
    </citation>
    <scope>NUCLEOTIDE SEQUENCE [LARGE SCALE GENOMIC DNA]</scope>
    <source>
        <strain evidence="8">SpSt-508</strain>
    </source>
</reference>
<evidence type="ECO:0000256" key="1">
    <source>
        <dbReference type="ARBA" id="ARBA00010982"/>
    </source>
</evidence>
<dbReference type="FunFam" id="3.40.47.10:FF:000010">
    <property type="entry name" value="Acetyl-CoA acetyltransferase (Thiolase)"/>
    <property type="match status" value="1"/>
</dbReference>
<keyword evidence="2 5" id="KW-0808">Transferase</keyword>
<gene>
    <name evidence="8" type="ORF">ENS64_15875</name>
</gene>
<dbReference type="PROSITE" id="PS00099">
    <property type="entry name" value="THIOLASE_3"/>
    <property type="match status" value="1"/>
</dbReference>
<evidence type="ECO:0000256" key="5">
    <source>
        <dbReference type="RuleBase" id="RU003557"/>
    </source>
</evidence>